<evidence type="ECO:0000256" key="1">
    <source>
        <dbReference type="ARBA" id="ARBA00004651"/>
    </source>
</evidence>
<evidence type="ECO:0000256" key="5">
    <source>
        <dbReference type="ARBA" id="ARBA00023136"/>
    </source>
</evidence>
<evidence type="ECO:0000256" key="4">
    <source>
        <dbReference type="ARBA" id="ARBA00022989"/>
    </source>
</evidence>
<proteinExistence type="predicted"/>
<accession>A0A7G9RXZ2</accession>
<keyword evidence="2" id="KW-1003">Cell membrane</keyword>
<dbReference type="KEGG" id="eio:H9L01_08835"/>
<feature type="transmembrane region" description="Helical" evidence="6">
    <location>
        <begin position="62"/>
        <end position="87"/>
    </location>
</feature>
<dbReference type="AlphaFoldDB" id="A0A7G9RXZ2"/>
<feature type="transmembrane region" description="Helical" evidence="6">
    <location>
        <begin position="99"/>
        <end position="117"/>
    </location>
</feature>
<evidence type="ECO:0000256" key="2">
    <source>
        <dbReference type="ARBA" id="ARBA00022475"/>
    </source>
</evidence>
<feature type="transmembrane region" description="Helical" evidence="6">
    <location>
        <begin position="34"/>
        <end position="56"/>
    </location>
</feature>
<feature type="transmembrane region" description="Helical" evidence="6">
    <location>
        <begin position="151"/>
        <end position="169"/>
    </location>
</feature>
<evidence type="ECO:0000256" key="6">
    <source>
        <dbReference type="SAM" id="Phobius"/>
    </source>
</evidence>
<gene>
    <name evidence="7" type="ORF">H9L01_08835</name>
</gene>
<protein>
    <submittedName>
        <fullName evidence="7">ABC transporter permease</fullName>
    </submittedName>
</protein>
<dbReference type="GO" id="GO:0005886">
    <property type="term" value="C:plasma membrane"/>
    <property type="evidence" value="ECO:0007669"/>
    <property type="project" value="UniProtKB-SubCell"/>
</dbReference>
<dbReference type="RefSeq" id="WP_187533596.1">
    <property type="nucleotide sequence ID" value="NZ_CBCSHU010000004.1"/>
</dbReference>
<name>A0A7G9RXZ2_9FIRM</name>
<keyword evidence="4 6" id="KW-1133">Transmembrane helix</keyword>
<reference evidence="7 8" key="1">
    <citation type="submission" date="2020-08" db="EMBL/GenBank/DDBJ databases">
        <title>Genome sequence of Erysipelothrix inopinata DSM 15511T.</title>
        <authorList>
            <person name="Hyun D.-W."/>
            <person name="Bae J.-W."/>
        </authorList>
    </citation>
    <scope>NUCLEOTIDE SEQUENCE [LARGE SCALE GENOMIC DNA]</scope>
    <source>
        <strain evidence="7 8">DSM 15511</strain>
    </source>
</reference>
<evidence type="ECO:0000313" key="7">
    <source>
        <dbReference type="EMBL" id="QNN60467.1"/>
    </source>
</evidence>
<feature type="transmembrane region" description="Helical" evidence="6">
    <location>
        <begin position="250"/>
        <end position="270"/>
    </location>
</feature>
<feature type="transmembrane region" description="Helical" evidence="6">
    <location>
        <begin position="200"/>
        <end position="219"/>
    </location>
</feature>
<keyword evidence="5 6" id="KW-0472">Membrane</keyword>
<feature type="transmembrane region" description="Helical" evidence="6">
    <location>
        <begin position="282"/>
        <end position="298"/>
    </location>
</feature>
<dbReference type="EMBL" id="CP060715">
    <property type="protein sequence ID" value="QNN60467.1"/>
    <property type="molecule type" value="Genomic_DNA"/>
</dbReference>
<feature type="transmembrane region" description="Helical" evidence="6">
    <location>
        <begin position="6"/>
        <end position="27"/>
    </location>
</feature>
<organism evidence="7 8">
    <name type="scientific">Erysipelothrix inopinata</name>
    <dbReference type="NCBI Taxonomy" id="225084"/>
    <lineage>
        <taxon>Bacteria</taxon>
        <taxon>Bacillati</taxon>
        <taxon>Bacillota</taxon>
        <taxon>Erysipelotrichia</taxon>
        <taxon>Erysipelotrichales</taxon>
        <taxon>Erysipelotrichaceae</taxon>
        <taxon>Erysipelothrix</taxon>
    </lineage>
</organism>
<evidence type="ECO:0000313" key="8">
    <source>
        <dbReference type="Proteomes" id="UP000515928"/>
    </source>
</evidence>
<feature type="transmembrane region" description="Helical" evidence="6">
    <location>
        <begin position="225"/>
        <end position="243"/>
    </location>
</feature>
<keyword evidence="8" id="KW-1185">Reference proteome</keyword>
<keyword evidence="3 6" id="KW-0812">Transmembrane</keyword>
<evidence type="ECO:0000256" key="3">
    <source>
        <dbReference type="ARBA" id="ARBA00022692"/>
    </source>
</evidence>
<dbReference type="PANTHER" id="PTHR43370">
    <property type="entry name" value="SUGAR ABC TRANSPORTER INTEGRAL MEMBRANE PROTEIN-RELATED"/>
    <property type="match status" value="1"/>
</dbReference>
<dbReference type="Proteomes" id="UP000515928">
    <property type="component" value="Chromosome"/>
</dbReference>
<sequence>MDMFYFIFQQTLYIAIPLLIVALGGLFSERSGVVNIALEGIMVFGSFFGIVTMFILQGSMSGQLLFIVAMLVAALSGVLLAVVHAFASINMNADQTISGTAINMFAPAFTVFVARLFNNVKEIPFKNTFLIRKIPGLSDIPVIGRMFFTNVYISTLVGIILLIVTIYILNKTRFGLRLKAAGENPHALDAAGVNVKKIRWTAVLVSGALAGLGGLLITVPVSTSFSGTVNGYGFLAVAILIFGQWKPLNVFLSSLFFAVALTISNTYSAIPVLLNSGIPEQFYKMIPYVATLIVLIFTSKKSAAPKALGDPYDQGKR</sequence>
<dbReference type="CDD" id="cd06580">
    <property type="entry name" value="TM_PBP1_transp_TpRbsC_like"/>
    <property type="match status" value="1"/>
</dbReference>
<dbReference type="GO" id="GO:0022857">
    <property type="term" value="F:transmembrane transporter activity"/>
    <property type="evidence" value="ECO:0007669"/>
    <property type="project" value="InterPro"/>
</dbReference>
<dbReference type="InterPro" id="IPR001851">
    <property type="entry name" value="ABC_transp_permease"/>
</dbReference>
<comment type="subcellular location">
    <subcellularLocation>
        <location evidence="1">Cell membrane</location>
        <topology evidence="1">Multi-pass membrane protein</topology>
    </subcellularLocation>
</comment>
<dbReference type="PANTHER" id="PTHR43370:SF1">
    <property type="entry name" value="GUANOSINE ABC TRANSPORTER PERMEASE PROTEIN NUPQ"/>
    <property type="match status" value="1"/>
</dbReference>
<dbReference type="Pfam" id="PF02653">
    <property type="entry name" value="BPD_transp_2"/>
    <property type="match status" value="1"/>
</dbReference>